<dbReference type="InterPro" id="IPR058245">
    <property type="entry name" value="NreC/VraR/RcsB-like_REC"/>
</dbReference>
<reference evidence="9 10" key="1">
    <citation type="submission" date="2013-06" db="EMBL/GenBank/DDBJ databases">
        <title>Draft genome sequence of Thauera terpenica.</title>
        <authorList>
            <person name="Liu B."/>
            <person name="Frostegard A.H."/>
            <person name="Shapleigh J.P."/>
        </authorList>
    </citation>
    <scope>NUCLEOTIDE SEQUENCE [LARGE SCALE GENOMIC DNA]</scope>
    <source>
        <strain evidence="9 10">58Eu</strain>
    </source>
</reference>
<dbReference type="EMBL" id="ATJV01000050">
    <property type="protein sequence ID" value="EPZ15769.1"/>
    <property type="molecule type" value="Genomic_DNA"/>
</dbReference>
<evidence type="ECO:0000256" key="4">
    <source>
        <dbReference type="ARBA" id="ARBA00023163"/>
    </source>
</evidence>
<keyword evidence="10" id="KW-1185">Reference proteome</keyword>
<evidence type="ECO:0000313" key="9">
    <source>
        <dbReference type="EMBL" id="EPZ15769.1"/>
    </source>
</evidence>
<dbReference type="GO" id="GO:0006355">
    <property type="term" value="P:regulation of DNA-templated transcription"/>
    <property type="evidence" value="ECO:0007669"/>
    <property type="project" value="InterPro"/>
</dbReference>
<keyword evidence="2" id="KW-0805">Transcription regulation</keyword>
<protein>
    <submittedName>
        <fullName evidence="9">XRE family transcriptional regulator</fullName>
    </submittedName>
</protein>
<dbReference type="GO" id="GO:0000160">
    <property type="term" value="P:phosphorelay signal transduction system"/>
    <property type="evidence" value="ECO:0007669"/>
    <property type="project" value="InterPro"/>
</dbReference>
<feature type="domain" description="HTH luxR-type" evidence="7">
    <location>
        <begin position="173"/>
        <end position="238"/>
    </location>
</feature>
<feature type="domain" description="Response regulatory" evidence="8">
    <location>
        <begin position="7"/>
        <end position="123"/>
    </location>
</feature>
<keyword evidence="3" id="KW-0238">DNA-binding</keyword>
<dbReference type="PROSITE" id="PS50110">
    <property type="entry name" value="RESPONSE_REGULATORY"/>
    <property type="match status" value="1"/>
</dbReference>
<dbReference type="PROSITE" id="PS50043">
    <property type="entry name" value="HTH_LUXR_2"/>
    <property type="match status" value="1"/>
</dbReference>
<dbReference type="Pfam" id="PF00072">
    <property type="entry name" value="Response_reg"/>
    <property type="match status" value="1"/>
</dbReference>
<dbReference type="InterPro" id="IPR039420">
    <property type="entry name" value="WalR-like"/>
</dbReference>
<dbReference type="SMART" id="SM00448">
    <property type="entry name" value="REC"/>
    <property type="match status" value="1"/>
</dbReference>
<name>T0ASE4_9RHOO</name>
<dbReference type="SUPFAM" id="SSF46894">
    <property type="entry name" value="C-terminal effector domain of the bipartite response regulators"/>
    <property type="match status" value="1"/>
</dbReference>
<dbReference type="STRING" id="1348657.M622_14230"/>
<dbReference type="RefSeq" id="WP_021249151.1">
    <property type="nucleotide sequence ID" value="NZ_ATJV01000050.1"/>
</dbReference>
<evidence type="ECO:0000256" key="1">
    <source>
        <dbReference type="ARBA" id="ARBA00022553"/>
    </source>
</evidence>
<dbReference type="PANTHER" id="PTHR43214:SF41">
    <property type="entry name" value="NITRATE_NITRITE RESPONSE REGULATOR PROTEIN NARP"/>
    <property type="match status" value="1"/>
</dbReference>
<dbReference type="PATRIC" id="fig|1348657.5.peg.1727"/>
<evidence type="ECO:0000259" key="8">
    <source>
        <dbReference type="PROSITE" id="PS50110"/>
    </source>
</evidence>
<evidence type="ECO:0000259" key="7">
    <source>
        <dbReference type="PROSITE" id="PS50043"/>
    </source>
</evidence>
<dbReference type="Gene3D" id="3.40.50.2300">
    <property type="match status" value="1"/>
</dbReference>
<dbReference type="GO" id="GO:0003677">
    <property type="term" value="F:DNA binding"/>
    <property type="evidence" value="ECO:0007669"/>
    <property type="project" value="UniProtKB-KW"/>
</dbReference>
<dbReference type="InterPro" id="IPR001789">
    <property type="entry name" value="Sig_transdc_resp-reg_receiver"/>
</dbReference>
<feature type="modified residue" description="4-aspartylphosphate" evidence="5">
    <location>
        <position position="58"/>
    </location>
</feature>
<organism evidence="9 10">
    <name type="scientific">Thauera terpenica 58Eu</name>
    <dbReference type="NCBI Taxonomy" id="1348657"/>
    <lineage>
        <taxon>Bacteria</taxon>
        <taxon>Pseudomonadati</taxon>
        <taxon>Pseudomonadota</taxon>
        <taxon>Betaproteobacteria</taxon>
        <taxon>Rhodocyclales</taxon>
        <taxon>Zoogloeaceae</taxon>
        <taxon>Thauera</taxon>
    </lineage>
</organism>
<proteinExistence type="predicted"/>
<dbReference type="CDD" id="cd17535">
    <property type="entry name" value="REC_NarL-like"/>
    <property type="match status" value="1"/>
</dbReference>
<keyword evidence="4" id="KW-0804">Transcription</keyword>
<feature type="region of interest" description="Disordered" evidence="6">
    <location>
        <begin position="149"/>
        <end position="179"/>
    </location>
</feature>
<dbReference type="CDD" id="cd06170">
    <property type="entry name" value="LuxR_C_like"/>
    <property type="match status" value="1"/>
</dbReference>
<dbReference type="PANTHER" id="PTHR43214">
    <property type="entry name" value="TWO-COMPONENT RESPONSE REGULATOR"/>
    <property type="match status" value="1"/>
</dbReference>
<keyword evidence="1 5" id="KW-0597">Phosphoprotein</keyword>
<accession>T0ASE4</accession>
<evidence type="ECO:0000256" key="5">
    <source>
        <dbReference type="PROSITE-ProRule" id="PRU00169"/>
    </source>
</evidence>
<gene>
    <name evidence="9" type="ORF">M622_14230</name>
</gene>
<dbReference type="OrthoDB" id="9780593at2"/>
<dbReference type="eggNOG" id="COG2197">
    <property type="taxonomic scope" value="Bacteria"/>
</dbReference>
<dbReference type="SUPFAM" id="SSF52172">
    <property type="entry name" value="CheY-like"/>
    <property type="match status" value="1"/>
</dbReference>
<comment type="caution">
    <text evidence="9">The sequence shown here is derived from an EMBL/GenBank/DDBJ whole genome shotgun (WGS) entry which is preliminary data.</text>
</comment>
<evidence type="ECO:0000256" key="2">
    <source>
        <dbReference type="ARBA" id="ARBA00023015"/>
    </source>
</evidence>
<dbReference type="SMART" id="SM00421">
    <property type="entry name" value="HTH_LUXR"/>
    <property type="match status" value="1"/>
</dbReference>
<dbReference type="InterPro" id="IPR011006">
    <property type="entry name" value="CheY-like_superfamily"/>
</dbReference>
<evidence type="ECO:0000256" key="3">
    <source>
        <dbReference type="ARBA" id="ARBA00023125"/>
    </source>
</evidence>
<dbReference type="Pfam" id="PF00196">
    <property type="entry name" value="GerE"/>
    <property type="match status" value="1"/>
</dbReference>
<dbReference type="InterPro" id="IPR016032">
    <property type="entry name" value="Sig_transdc_resp-reg_C-effctor"/>
</dbReference>
<sequence>MSEKNIRILLVDDHALFRSGIRSLLQTYPCFEIIGEAGDGREGIRLAGQLRPDVVLLDNNMPGLSGREAARLMLEEAPEARVLMLTVSEDSDDLIETLRAGACGYLLKNIQAEALVAAIKAAAQGESVVSPQMMGKLLSGVRDGAGRASAEDGAASWPARVGAARTSSASVGEGGDADRLSPREREMLHFIARGQSNKEIARTLELAESTVKIHVQNMLRKLNLSSRVQAAVFAVENGLGQGPDA</sequence>
<dbReference type="InterPro" id="IPR000792">
    <property type="entry name" value="Tscrpt_reg_LuxR_C"/>
</dbReference>
<dbReference type="Proteomes" id="UP000015455">
    <property type="component" value="Unassembled WGS sequence"/>
</dbReference>
<dbReference type="PRINTS" id="PR00038">
    <property type="entry name" value="HTHLUXR"/>
</dbReference>
<evidence type="ECO:0000313" key="10">
    <source>
        <dbReference type="Proteomes" id="UP000015455"/>
    </source>
</evidence>
<dbReference type="PROSITE" id="PS00622">
    <property type="entry name" value="HTH_LUXR_1"/>
    <property type="match status" value="1"/>
</dbReference>
<evidence type="ECO:0000256" key="6">
    <source>
        <dbReference type="SAM" id="MobiDB-lite"/>
    </source>
</evidence>
<dbReference type="AlphaFoldDB" id="T0ASE4"/>